<dbReference type="AlphaFoldDB" id="A0A6A6CNI9"/>
<dbReference type="SUPFAM" id="SSF103473">
    <property type="entry name" value="MFS general substrate transporter"/>
    <property type="match status" value="1"/>
</dbReference>
<feature type="region of interest" description="Disordered" evidence="6">
    <location>
        <begin position="222"/>
        <end position="260"/>
    </location>
</feature>
<feature type="transmembrane region" description="Helical" evidence="7">
    <location>
        <begin position="422"/>
        <end position="443"/>
    </location>
</feature>
<dbReference type="PANTHER" id="PTHR23504:SF8">
    <property type="entry name" value="TRANSPORTER, PUTATIVE (AFU_ORTHOLOGUE AFUA_1G03730)-RELATED"/>
    <property type="match status" value="1"/>
</dbReference>
<evidence type="ECO:0000256" key="4">
    <source>
        <dbReference type="ARBA" id="ARBA00022989"/>
    </source>
</evidence>
<dbReference type="RefSeq" id="XP_033669500.1">
    <property type="nucleotide sequence ID" value="XM_033812319.1"/>
</dbReference>
<dbReference type="EMBL" id="ML993590">
    <property type="protein sequence ID" value="KAF2168611.1"/>
    <property type="molecule type" value="Genomic_DNA"/>
</dbReference>
<keyword evidence="4 7" id="KW-1133">Transmembrane helix</keyword>
<dbReference type="PANTHER" id="PTHR23504">
    <property type="entry name" value="MAJOR FACILITATOR SUPERFAMILY DOMAIN-CONTAINING PROTEIN 10"/>
    <property type="match status" value="1"/>
</dbReference>
<reference evidence="9" key="1">
    <citation type="journal article" date="2020" name="Stud. Mycol.">
        <title>101 Dothideomycetes genomes: a test case for predicting lifestyles and emergence of pathogens.</title>
        <authorList>
            <person name="Haridas S."/>
            <person name="Albert R."/>
            <person name="Binder M."/>
            <person name="Bloem J."/>
            <person name="Labutti K."/>
            <person name="Salamov A."/>
            <person name="Andreopoulos B."/>
            <person name="Baker S."/>
            <person name="Barry K."/>
            <person name="Bills G."/>
            <person name="Bluhm B."/>
            <person name="Cannon C."/>
            <person name="Castanera R."/>
            <person name="Culley D."/>
            <person name="Daum C."/>
            <person name="Ezra D."/>
            <person name="Gonzalez J."/>
            <person name="Henrissat B."/>
            <person name="Kuo A."/>
            <person name="Liang C."/>
            <person name="Lipzen A."/>
            <person name="Lutzoni F."/>
            <person name="Magnuson J."/>
            <person name="Mondo S."/>
            <person name="Nolan M."/>
            <person name="Ohm R."/>
            <person name="Pangilinan J."/>
            <person name="Park H.-J."/>
            <person name="Ramirez L."/>
            <person name="Alfaro M."/>
            <person name="Sun H."/>
            <person name="Tritt A."/>
            <person name="Yoshinaga Y."/>
            <person name="Zwiers L.-H."/>
            <person name="Turgeon B."/>
            <person name="Goodwin S."/>
            <person name="Spatafora J."/>
            <person name="Crous P."/>
            <person name="Grigoriev I."/>
        </authorList>
    </citation>
    <scope>NUCLEOTIDE SEQUENCE</scope>
    <source>
        <strain evidence="9">ATCC 36951</strain>
    </source>
</reference>
<feature type="transmembrane region" description="Helical" evidence="7">
    <location>
        <begin position="87"/>
        <end position="104"/>
    </location>
</feature>
<evidence type="ECO:0000256" key="1">
    <source>
        <dbReference type="ARBA" id="ARBA00004141"/>
    </source>
</evidence>
<feature type="transmembrane region" description="Helical" evidence="7">
    <location>
        <begin position="145"/>
        <end position="167"/>
    </location>
</feature>
<dbReference type="Proteomes" id="UP000799537">
    <property type="component" value="Unassembled WGS sequence"/>
</dbReference>
<sequence>MASPKGAPSSQPFPLAQLLIVGLCRCSQPFAIASLLPYLPSYLENLSIPTTSIATYQGAFLATLGICESTFAIPWTRLADRIGRKPVIVATLITQLLGNLALGFCTQTWQAFACMIVIGISNGNVAVMRAIVAEMVTAKEHQARAFSFTPMASAAGTLLGSLSGGWLSGVRLGSGWPVFVLPTLVSAIVFLPAVGSAIFMLEETGRVKLGYEKVSLSASKDIDDEEDSDSIELDDAQKKDPDLEDQRRPSTHEDRQPPTNRTTFFQIVRNPFIWLNALVALHSVGSDNMLPLVLQYPSSRPTTTSPLTSLFTTTYGYGTTPRFTGLLFSAACVSAMVVSSTIYPRLAKTKSHSKILLGTLLAYPLIYFTFPFTLLPTSQLLSLSTLTLLFLLKGGVFICALQASMICLTNSVEKENVALAHGVNFTLGGLGRGLGSALVGGLFEIGLRWGAIVVPFWGLAAISGGIALGSLVVKGLR</sequence>
<feature type="transmembrane region" description="Helical" evidence="7">
    <location>
        <begin position="355"/>
        <end position="374"/>
    </location>
</feature>
<feature type="transmembrane region" description="Helical" evidence="7">
    <location>
        <begin position="110"/>
        <end position="133"/>
    </location>
</feature>
<dbReference type="PROSITE" id="PS50850">
    <property type="entry name" value="MFS"/>
    <property type="match status" value="1"/>
</dbReference>
<organism evidence="9 10">
    <name type="scientific">Zasmidium cellare ATCC 36951</name>
    <dbReference type="NCBI Taxonomy" id="1080233"/>
    <lineage>
        <taxon>Eukaryota</taxon>
        <taxon>Fungi</taxon>
        <taxon>Dikarya</taxon>
        <taxon>Ascomycota</taxon>
        <taxon>Pezizomycotina</taxon>
        <taxon>Dothideomycetes</taxon>
        <taxon>Dothideomycetidae</taxon>
        <taxon>Mycosphaerellales</taxon>
        <taxon>Mycosphaerellaceae</taxon>
        <taxon>Zasmidium</taxon>
    </lineage>
</organism>
<keyword evidence="10" id="KW-1185">Reference proteome</keyword>
<dbReference type="InterPro" id="IPR020846">
    <property type="entry name" value="MFS_dom"/>
</dbReference>
<dbReference type="GeneID" id="54565591"/>
<dbReference type="GO" id="GO:0022857">
    <property type="term" value="F:transmembrane transporter activity"/>
    <property type="evidence" value="ECO:0007669"/>
    <property type="project" value="InterPro"/>
</dbReference>
<feature type="transmembrane region" description="Helical" evidence="7">
    <location>
        <begin position="272"/>
        <end position="294"/>
    </location>
</feature>
<feature type="transmembrane region" description="Helical" evidence="7">
    <location>
        <begin position="179"/>
        <end position="201"/>
    </location>
</feature>
<comment type="subcellular location">
    <subcellularLocation>
        <location evidence="1">Membrane</location>
        <topology evidence="1">Multi-pass membrane protein</topology>
    </subcellularLocation>
</comment>
<dbReference type="InterPro" id="IPR011701">
    <property type="entry name" value="MFS"/>
</dbReference>
<gene>
    <name evidence="9" type="ORF">M409DRAFT_53259</name>
</gene>
<dbReference type="GO" id="GO:0016020">
    <property type="term" value="C:membrane"/>
    <property type="evidence" value="ECO:0007669"/>
    <property type="project" value="UniProtKB-SubCell"/>
</dbReference>
<evidence type="ECO:0000313" key="10">
    <source>
        <dbReference type="Proteomes" id="UP000799537"/>
    </source>
</evidence>
<dbReference type="OrthoDB" id="10262656at2759"/>
<keyword evidence="3 7" id="KW-0812">Transmembrane</keyword>
<feature type="compositionally biased region" description="Basic and acidic residues" evidence="6">
    <location>
        <begin position="235"/>
        <end position="256"/>
    </location>
</feature>
<evidence type="ECO:0000256" key="5">
    <source>
        <dbReference type="ARBA" id="ARBA00023136"/>
    </source>
</evidence>
<protein>
    <recommendedName>
        <fullName evidence="8">Major facilitator superfamily (MFS) profile domain-containing protein</fullName>
    </recommendedName>
</protein>
<evidence type="ECO:0000256" key="7">
    <source>
        <dbReference type="SAM" id="Phobius"/>
    </source>
</evidence>
<feature type="transmembrane region" description="Helical" evidence="7">
    <location>
        <begin position="323"/>
        <end position="343"/>
    </location>
</feature>
<evidence type="ECO:0000256" key="6">
    <source>
        <dbReference type="SAM" id="MobiDB-lite"/>
    </source>
</evidence>
<feature type="compositionally biased region" description="Acidic residues" evidence="6">
    <location>
        <begin position="222"/>
        <end position="234"/>
    </location>
</feature>
<proteinExistence type="predicted"/>
<evidence type="ECO:0000256" key="3">
    <source>
        <dbReference type="ARBA" id="ARBA00022692"/>
    </source>
</evidence>
<evidence type="ECO:0000256" key="2">
    <source>
        <dbReference type="ARBA" id="ARBA00022448"/>
    </source>
</evidence>
<dbReference type="Gene3D" id="1.20.1250.20">
    <property type="entry name" value="MFS general substrate transporter like domains"/>
    <property type="match status" value="1"/>
</dbReference>
<dbReference type="Pfam" id="PF07690">
    <property type="entry name" value="MFS_1"/>
    <property type="match status" value="1"/>
</dbReference>
<keyword evidence="5 7" id="KW-0472">Membrane</keyword>
<evidence type="ECO:0000259" key="8">
    <source>
        <dbReference type="PROSITE" id="PS50850"/>
    </source>
</evidence>
<evidence type="ECO:0000313" key="9">
    <source>
        <dbReference type="EMBL" id="KAF2168611.1"/>
    </source>
</evidence>
<accession>A0A6A6CNI9</accession>
<keyword evidence="2" id="KW-0813">Transport</keyword>
<feature type="transmembrane region" description="Helical" evidence="7">
    <location>
        <begin position="380"/>
        <end position="401"/>
    </location>
</feature>
<name>A0A6A6CNI9_ZASCE</name>
<feature type="domain" description="Major facilitator superfamily (MFS) profile" evidence="8">
    <location>
        <begin position="17"/>
        <end position="477"/>
    </location>
</feature>
<feature type="transmembrane region" description="Helical" evidence="7">
    <location>
        <begin position="53"/>
        <end position="75"/>
    </location>
</feature>
<dbReference type="InterPro" id="IPR036259">
    <property type="entry name" value="MFS_trans_sf"/>
</dbReference>
<feature type="transmembrane region" description="Helical" evidence="7">
    <location>
        <begin position="449"/>
        <end position="473"/>
    </location>
</feature>